<dbReference type="PROSITE" id="PS50292">
    <property type="entry name" value="PEROXIDASE_3"/>
    <property type="match status" value="1"/>
</dbReference>
<gene>
    <name evidence="17" type="ORF">HNY73_002679</name>
</gene>
<dbReference type="InterPro" id="IPR013130">
    <property type="entry name" value="Fe3_Rdtase_TM_dom"/>
</dbReference>
<dbReference type="EC" id="1.6.3.1" evidence="3"/>
<evidence type="ECO:0000256" key="4">
    <source>
        <dbReference type="ARBA" id="ARBA00022559"/>
    </source>
</evidence>
<comment type="similarity">
    <text evidence="2">In the N-terminal section; belongs to the peroxidase family.</text>
</comment>
<dbReference type="SFLD" id="SFLDG01169">
    <property type="entry name" value="NADPH_oxidase_subgroup_(NOX)"/>
    <property type="match status" value="1"/>
</dbReference>
<dbReference type="CDD" id="cd00051">
    <property type="entry name" value="EFh"/>
    <property type="match status" value="1"/>
</dbReference>
<dbReference type="PRINTS" id="PR00457">
    <property type="entry name" value="ANPEROXIDASE"/>
</dbReference>
<dbReference type="PANTHER" id="PTHR11475:SF144">
    <property type="entry name" value="NAD(P)H OXIDASE (H2O2-FORMING)"/>
    <property type="match status" value="1"/>
</dbReference>
<evidence type="ECO:0000313" key="17">
    <source>
        <dbReference type="EMBL" id="KAF8794737.1"/>
    </source>
</evidence>
<keyword evidence="15" id="KW-0732">Signal</keyword>
<dbReference type="EMBL" id="JABXBU010000002">
    <property type="protein sequence ID" value="KAF8794737.1"/>
    <property type="molecule type" value="Genomic_DNA"/>
</dbReference>
<dbReference type="PANTHER" id="PTHR11475">
    <property type="entry name" value="OXIDASE/PEROXIDASE"/>
    <property type="match status" value="1"/>
</dbReference>
<dbReference type="PROSITE" id="PS50222">
    <property type="entry name" value="EF_HAND_2"/>
    <property type="match status" value="2"/>
</dbReference>
<dbReference type="Pfam" id="PF13202">
    <property type="entry name" value="EF-hand_5"/>
    <property type="match status" value="1"/>
</dbReference>
<feature type="domain" description="EF-hand" evidence="16">
    <location>
        <begin position="869"/>
        <end position="904"/>
    </location>
</feature>
<dbReference type="Pfam" id="PF08030">
    <property type="entry name" value="NAD_binding_6"/>
    <property type="match status" value="1"/>
</dbReference>
<feature type="transmembrane region" description="Helical" evidence="14">
    <location>
        <begin position="1069"/>
        <end position="1090"/>
    </location>
</feature>
<keyword evidence="18" id="KW-1185">Reference proteome</keyword>
<dbReference type="SUPFAM" id="SSF48113">
    <property type="entry name" value="Heme-dependent peroxidases"/>
    <property type="match status" value="1"/>
</dbReference>
<dbReference type="Pfam" id="PF00036">
    <property type="entry name" value="EF-hand_1"/>
    <property type="match status" value="1"/>
</dbReference>
<reference evidence="17" key="1">
    <citation type="journal article" date="2020" name="bioRxiv">
        <title>Chromosome-level reference genome of the European wasp spider Argiope bruennichi: a resource for studies on range expansion and evolutionary adaptation.</title>
        <authorList>
            <person name="Sheffer M.M."/>
            <person name="Hoppe A."/>
            <person name="Krehenwinkel H."/>
            <person name="Uhl G."/>
            <person name="Kuss A.W."/>
            <person name="Jensen L."/>
            <person name="Jensen C."/>
            <person name="Gillespie R.G."/>
            <person name="Hoff K.J."/>
            <person name="Prost S."/>
        </authorList>
    </citation>
    <scope>NUCLEOTIDE SEQUENCE</scope>
</reference>
<keyword evidence="6" id="KW-0106">Calcium</keyword>
<dbReference type="InterPro" id="IPR013121">
    <property type="entry name" value="Fe_red_NAD-bd_6"/>
</dbReference>
<dbReference type="Pfam" id="PF01794">
    <property type="entry name" value="Ferric_reduct"/>
    <property type="match status" value="1"/>
</dbReference>
<feature type="chain" id="PRO_5035801269" description="NAD(P)H oxidase (H2O2-forming)" evidence="15">
    <location>
        <begin position="20"/>
        <end position="1535"/>
    </location>
</feature>
<dbReference type="GO" id="GO:0004601">
    <property type="term" value="F:peroxidase activity"/>
    <property type="evidence" value="ECO:0007669"/>
    <property type="project" value="UniProtKB-KW"/>
</dbReference>
<feature type="transmembrane region" description="Helical" evidence="14">
    <location>
        <begin position="1249"/>
        <end position="1266"/>
    </location>
</feature>
<dbReference type="InterPro" id="IPR010255">
    <property type="entry name" value="Haem_peroxidase_sf"/>
</dbReference>
<proteinExistence type="inferred from homology"/>
<dbReference type="GO" id="GO:0042744">
    <property type="term" value="P:hydrogen peroxide catabolic process"/>
    <property type="evidence" value="ECO:0007669"/>
    <property type="project" value="UniProtKB-KW"/>
</dbReference>
<evidence type="ECO:0000256" key="1">
    <source>
        <dbReference type="ARBA" id="ARBA00004141"/>
    </source>
</evidence>
<dbReference type="Proteomes" id="UP000807504">
    <property type="component" value="Unassembled WGS sequence"/>
</dbReference>
<keyword evidence="4" id="KW-0575">Peroxidase</keyword>
<feature type="transmembrane region" description="Helical" evidence="14">
    <location>
        <begin position="1118"/>
        <end position="1136"/>
    </location>
</feature>
<keyword evidence="13" id="KW-0349">Heme</keyword>
<dbReference type="GO" id="GO:0020037">
    <property type="term" value="F:heme binding"/>
    <property type="evidence" value="ECO:0007669"/>
    <property type="project" value="InterPro"/>
</dbReference>
<dbReference type="PROSITE" id="PS00018">
    <property type="entry name" value="EF_HAND_1"/>
    <property type="match status" value="2"/>
</dbReference>
<protein>
    <recommendedName>
        <fullName evidence="3">NAD(P)H oxidase (H2O2-forming)</fullName>
        <ecNumber evidence="3">1.6.3.1</ecNumber>
    </recommendedName>
</protein>
<dbReference type="GO" id="GO:0016174">
    <property type="term" value="F:NAD(P)H oxidase H2O2-forming activity"/>
    <property type="evidence" value="ECO:0007669"/>
    <property type="project" value="UniProtKB-EC"/>
</dbReference>
<feature type="binding site" description="axial binding residue" evidence="13">
    <location>
        <position position="359"/>
    </location>
    <ligand>
        <name>heme b</name>
        <dbReference type="ChEBI" id="CHEBI:60344"/>
    </ligand>
    <ligandPart>
        <name>Fe</name>
        <dbReference type="ChEBI" id="CHEBI:18248"/>
    </ligandPart>
</feature>
<name>A0A8T0FUC7_ARGBR</name>
<dbReference type="InterPro" id="IPR011992">
    <property type="entry name" value="EF-hand-dom_pair"/>
</dbReference>
<reference evidence="17" key="2">
    <citation type="submission" date="2020-06" db="EMBL/GenBank/DDBJ databases">
        <authorList>
            <person name="Sheffer M."/>
        </authorList>
    </citation>
    <scope>NUCLEOTIDE SEQUENCE</scope>
</reference>
<keyword evidence="9 14" id="KW-0472">Membrane</keyword>
<comment type="catalytic activity">
    <reaction evidence="12">
        <text>NADPH + O2 + H(+) = H2O2 + NADP(+)</text>
        <dbReference type="Rhea" id="RHEA:11260"/>
        <dbReference type="ChEBI" id="CHEBI:15378"/>
        <dbReference type="ChEBI" id="CHEBI:15379"/>
        <dbReference type="ChEBI" id="CHEBI:16240"/>
        <dbReference type="ChEBI" id="CHEBI:57783"/>
        <dbReference type="ChEBI" id="CHEBI:58349"/>
        <dbReference type="EC" id="1.6.3.1"/>
    </reaction>
</comment>
<dbReference type="InterPro" id="IPR018247">
    <property type="entry name" value="EF_Hand_1_Ca_BS"/>
</dbReference>
<keyword evidence="7 14" id="KW-1133">Transmembrane helix</keyword>
<evidence type="ECO:0000256" key="9">
    <source>
        <dbReference type="ARBA" id="ARBA00023136"/>
    </source>
</evidence>
<keyword evidence="8" id="KW-0560">Oxidoreductase</keyword>
<dbReference type="GO" id="GO:0006979">
    <property type="term" value="P:response to oxidative stress"/>
    <property type="evidence" value="ECO:0007669"/>
    <property type="project" value="InterPro"/>
</dbReference>
<dbReference type="Pfam" id="PF03098">
    <property type="entry name" value="An_peroxidase"/>
    <property type="match status" value="1"/>
</dbReference>
<dbReference type="InterPro" id="IPR037120">
    <property type="entry name" value="Haem_peroxidase_sf_animal"/>
</dbReference>
<dbReference type="Gene3D" id="1.10.640.10">
    <property type="entry name" value="Haem peroxidase domain superfamily, animal type"/>
    <property type="match status" value="1"/>
</dbReference>
<evidence type="ECO:0000256" key="14">
    <source>
        <dbReference type="SAM" id="Phobius"/>
    </source>
</evidence>
<dbReference type="Gene3D" id="1.10.238.10">
    <property type="entry name" value="EF-hand"/>
    <property type="match status" value="1"/>
</dbReference>
<dbReference type="InterPro" id="IPR019791">
    <property type="entry name" value="Haem_peroxidase_animal"/>
</dbReference>
<dbReference type="InterPro" id="IPR039261">
    <property type="entry name" value="FNR_nucleotide-bd"/>
</dbReference>
<dbReference type="SMART" id="SM00054">
    <property type="entry name" value="EFh"/>
    <property type="match status" value="2"/>
</dbReference>
<dbReference type="SUPFAM" id="SSF52343">
    <property type="entry name" value="Ferredoxin reductase-like, C-terminal NADP-linked domain"/>
    <property type="match status" value="1"/>
</dbReference>
<keyword evidence="13" id="KW-0408">Iron</keyword>
<dbReference type="InterPro" id="IPR002048">
    <property type="entry name" value="EF_hand_dom"/>
</dbReference>
<keyword evidence="5 14" id="KW-0812">Transmembrane</keyword>
<feature type="transmembrane region" description="Helical" evidence="14">
    <location>
        <begin position="1206"/>
        <end position="1229"/>
    </location>
</feature>
<evidence type="ECO:0000256" key="5">
    <source>
        <dbReference type="ARBA" id="ARBA00022692"/>
    </source>
</evidence>
<evidence type="ECO:0000256" key="13">
    <source>
        <dbReference type="PIRSR" id="PIRSR619791-2"/>
    </source>
</evidence>
<keyword evidence="10" id="KW-0376">Hydrogen peroxide</keyword>
<evidence type="ECO:0000256" key="3">
    <source>
        <dbReference type="ARBA" id="ARBA00012698"/>
    </source>
</evidence>
<feature type="transmembrane region" description="Helical" evidence="14">
    <location>
        <begin position="648"/>
        <end position="670"/>
    </location>
</feature>
<dbReference type="SUPFAM" id="SSF47473">
    <property type="entry name" value="EF-hand"/>
    <property type="match status" value="1"/>
</dbReference>
<evidence type="ECO:0000256" key="2">
    <source>
        <dbReference type="ARBA" id="ARBA00005644"/>
    </source>
</evidence>
<evidence type="ECO:0000256" key="15">
    <source>
        <dbReference type="SAM" id="SignalP"/>
    </source>
</evidence>
<feature type="domain" description="EF-hand" evidence="16">
    <location>
        <begin position="905"/>
        <end position="940"/>
    </location>
</feature>
<evidence type="ECO:0000256" key="12">
    <source>
        <dbReference type="ARBA" id="ARBA00048762"/>
    </source>
</evidence>
<keyword evidence="13" id="KW-0479">Metal-binding</keyword>
<organism evidence="17 18">
    <name type="scientific">Argiope bruennichi</name>
    <name type="common">Wasp spider</name>
    <name type="synonym">Aranea bruennichi</name>
    <dbReference type="NCBI Taxonomy" id="94029"/>
    <lineage>
        <taxon>Eukaryota</taxon>
        <taxon>Metazoa</taxon>
        <taxon>Ecdysozoa</taxon>
        <taxon>Arthropoda</taxon>
        <taxon>Chelicerata</taxon>
        <taxon>Arachnida</taxon>
        <taxon>Araneae</taxon>
        <taxon>Araneomorphae</taxon>
        <taxon>Entelegynae</taxon>
        <taxon>Araneoidea</taxon>
        <taxon>Araneidae</taxon>
        <taxon>Argiope</taxon>
    </lineage>
</organism>
<evidence type="ECO:0000259" key="16">
    <source>
        <dbReference type="PROSITE" id="PS50222"/>
    </source>
</evidence>
<comment type="subcellular location">
    <subcellularLocation>
        <location evidence="1">Membrane</location>
        <topology evidence="1">Multi-pass membrane protein</topology>
    </subcellularLocation>
</comment>
<comment type="catalytic activity">
    <reaction evidence="11">
        <text>NADH + O2 + H(+) = H2O2 + NAD(+)</text>
        <dbReference type="Rhea" id="RHEA:11264"/>
        <dbReference type="ChEBI" id="CHEBI:15378"/>
        <dbReference type="ChEBI" id="CHEBI:15379"/>
        <dbReference type="ChEBI" id="CHEBI:16240"/>
        <dbReference type="ChEBI" id="CHEBI:57540"/>
        <dbReference type="ChEBI" id="CHEBI:57945"/>
        <dbReference type="EC" id="1.6.3.1"/>
    </reaction>
</comment>
<comment type="caution">
    <text evidence="17">The sequence shown here is derived from an EMBL/GenBank/DDBJ whole genome shotgun (WGS) entry which is preliminary data.</text>
</comment>
<evidence type="ECO:0000256" key="8">
    <source>
        <dbReference type="ARBA" id="ARBA00023002"/>
    </source>
</evidence>
<feature type="signal peptide" evidence="15">
    <location>
        <begin position="1"/>
        <end position="19"/>
    </location>
</feature>
<evidence type="ECO:0000256" key="11">
    <source>
        <dbReference type="ARBA" id="ARBA00047455"/>
    </source>
</evidence>
<dbReference type="GO" id="GO:0016020">
    <property type="term" value="C:membrane"/>
    <property type="evidence" value="ECO:0007669"/>
    <property type="project" value="UniProtKB-SubCell"/>
</dbReference>
<dbReference type="GO" id="GO:0005509">
    <property type="term" value="F:calcium ion binding"/>
    <property type="evidence" value="ECO:0007669"/>
    <property type="project" value="InterPro"/>
</dbReference>
<evidence type="ECO:0000313" key="18">
    <source>
        <dbReference type="Proteomes" id="UP000807504"/>
    </source>
</evidence>
<evidence type="ECO:0000256" key="6">
    <source>
        <dbReference type="ARBA" id="ARBA00022837"/>
    </source>
</evidence>
<evidence type="ECO:0000256" key="7">
    <source>
        <dbReference type="ARBA" id="ARBA00022989"/>
    </source>
</evidence>
<accession>A0A8T0FUC7</accession>
<sequence length="1535" mass="177239">MEISGVLLFFLFNCPLSNETNPATTKTSEKQKKLGGDDSFVDLLLQDEHGSKAEYQTFDGWYNNPWHLSLGSTDSTLIRLLPSDYEGGVYRPSNRSRANPLAVSNKLLKELPCNGKNKSYSSTGNNVFMAFFGQFVTEEILNTRKPSCPPNYFNIELPKGHDYRKTGRKTLPFIRSKYRLKSGKSSNNPRKQLNGATAWIDGSVIYGTTRSEAESLRAFKGGLLKSINENELYPALNEGYLSYLSPSRNIQENKIKTWHYRVGNSFAHETPFILTINIIFHQWHNILANKLRAKHKDWDDEKLFYEARKWVIATLQNIVINEWLPHFLGEELLEYERYDPSIDPSISNAFQSAAMRFGHTMVPSAVYIRLHPQYCDMTSIRLCDSFYNAQEIVKNASVESLLLGMVFQAAETEDVSIVDDLRKFLYGPPEFTRRDLAAINIQRGRDHGLPGYGVARKMLLPREKIDNFDFDHMAALYPRYQKVIKNELPQFYSSMDEVDLFLGGLLEANEGLGPVFREIIKEQFQRIRDGDRFWFENTENGFFTLKEIKQIREILMSDIILSVAKDLELDSLPKDVFHVPNLETVDNLQCSSDLADYPCKVYGVNTTCLALPTVADESLQCLSSIATPLCKNSKAETYDYFTGSGLPYALSFLFLFLFIVGCIIALFILVNMRKRAIANLRHSVKQQRKNFSDENSCIGTEWMGRKEGTRDVIINFLADRKLLTICLLNKQMLRSIDLKHVQVVEVHVSTGGHLHYVLVRISREYDIILKFEFPDEKEAFIEKLETFLGKIGVGRQRYECTVNQMLKTAITKRHRQKQLEQFFRVVFAQAFSIEHERNALAGIDCNQLKEIVKMELTAYEFADALSLRPEATFVKQMFALIDADGNGYISFREFLNVIVIFAKGSPEDKTKLMFDMYDIDHSGKLSRLEFSDMIRSLLELANQSLSPQQLDELVASMFTSAGLQQKQEMTFDDFQHLLADHREQLGYVQLSFNIGDGFKTTAAQLPRKSMAFRAEETVVRAYSIVGTGSIEGTKTYLRVATKPNLYEKDPTKQQVNRLVRFIENYRPHIFWTTLYTLVIFGIFIQKAYYYSVEAEHTGFRRIAGYGVTVTRGAASSMMFAYSTILLTMCRNTITFLRETFFHQYIPFDAAITFHKYIAFWALIFSLFHIIGHGINFYHVSTQTVSDLQCLFPNFHLNFQNPPKLPYWLFQTITGITGVFLVIVLTLMYVFAIQFARRHVFNAFWKTHNLYPVLYILCILHGIGQLIQEPLFYYFFLGPCVLFCIDRLISVSRKKVEIPVIKAELLPSGVTHLEFKRPNNFEYKSACTSERLDLGRLTFGKFYDPNNLQRHALPKIYLDGPYGEGHQDWFRYDVSVLVGGGIGVTPFASILKDVVFKSSLKHKIFCKKLYFIWVTRSQRQFEWMIDILREVEDNDRNGLVDIHIFITQFYEKFDLRTTMLYICERHFQRVCGRSLFTGLRSITHFGRPDFQVFFNSLRTEHSDMIYLTLEYNANETAVFYSELEIHKMVSSFYFLS</sequence>
<feature type="transmembrane region" description="Helical" evidence="14">
    <location>
        <begin position="1157"/>
        <end position="1177"/>
    </location>
</feature>
<evidence type="ECO:0000256" key="10">
    <source>
        <dbReference type="ARBA" id="ARBA00023324"/>
    </source>
</evidence>
<dbReference type="Gene3D" id="3.40.50.80">
    <property type="entry name" value="Nucleotide-binding domain of ferredoxin-NADP reductase (FNR) module"/>
    <property type="match status" value="1"/>
</dbReference>
<dbReference type="CDD" id="cd06186">
    <property type="entry name" value="NOX_Duox_like_FAD_NADP"/>
    <property type="match status" value="1"/>
</dbReference>